<feature type="compositionally biased region" description="Polar residues" evidence="1">
    <location>
        <begin position="71"/>
        <end position="93"/>
    </location>
</feature>
<evidence type="ECO:0000313" key="4">
    <source>
        <dbReference type="Proteomes" id="UP000054567"/>
    </source>
</evidence>
<feature type="region of interest" description="Disordered" evidence="1">
    <location>
        <begin position="71"/>
        <end position="114"/>
    </location>
</feature>
<organism evidence="3 4">
    <name type="scientific">Coccidioides posadasii RMSCC 3488</name>
    <dbReference type="NCBI Taxonomy" id="454284"/>
    <lineage>
        <taxon>Eukaryota</taxon>
        <taxon>Fungi</taxon>
        <taxon>Dikarya</taxon>
        <taxon>Ascomycota</taxon>
        <taxon>Pezizomycotina</taxon>
        <taxon>Eurotiomycetes</taxon>
        <taxon>Eurotiomycetidae</taxon>
        <taxon>Onygenales</taxon>
        <taxon>Onygenaceae</taxon>
        <taxon>Coccidioides</taxon>
    </lineage>
</organism>
<dbReference type="Proteomes" id="UP000054567">
    <property type="component" value="Unassembled WGS sequence"/>
</dbReference>
<accession>A0A0J6FEU5</accession>
<reference evidence="4" key="3">
    <citation type="journal article" date="2010" name="Genome Res.">
        <title>Population genomic sequencing of Coccidioides fungi reveals recent hybridization and transposon control.</title>
        <authorList>
            <person name="Neafsey D.E."/>
            <person name="Barker B.M."/>
            <person name="Sharpton T.J."/>
            <person name="Stajich J.E."/>
            <person name="Park D.J."/>
            <person name="Whiston E."/>
            <person name="Hung C.-Y."/>
            <person name="McMahan C."/>
            <person name="White J."/>
            <person name="Sykes S."/>
            <person name="Heiman D."/>
            <person name="Young S."/>
            <person name="Zeng Q."/>
            <person name="Abouelleil A."/>
            <person name="Aftuck L."/>
            <person name="Bessette D."/>
            <person name="Brown A."/>
            <person name="FitzGerald M."/>
            <person name="Lui A."/>
            <person name="Macdonald J.P."/>
            <person name="Priest M."/>
            <person name="Orbach M.J."/>
            <person name="Galgiani J.N."/>
            <person name="Kirkland T.N."/>
            <person name="Cole G.T."/>
            <person name="Birren B.W."/>
            <person name="Henn M.R."/>
            <person name="Taylor J.W."/>
            <person name="Rounsley S.D."/>
        </authorList>
    </citation>
    <scope>NUCLEOTIDE SEQUENCE [LARGE SCALE GENOMIC DNA]</scope>
    <source>
        <strain evidence="4">RMSCC 3488</strain>
    </source>
</reference>
<feature type="compositionally biased region" description="Basic residues" evidence="1">
    <location>
        <begin position="95"/>
        <end position="106"/>
    </location>
</feature>
<evidence type="ECO:0000313" key="3">
    <source>
        <dbReference type="EMBL" id="KMM67785.1"/>
    </source>
</evidence>
<dbReference type="EMBL" id="DS268110">
    <property type="protein sequence ID" value="KMM67785.1"/>
    <property type="molecule type" value="Genomic_DNA"/>
</dbReference>
<evidence type="ECO:0000256" key="1">
    <source>
        <dbReference type="SAM" id="MobiDB-lite"/>
    </source>
</evidence>
<evidence type="ECO:0000256" key="2">
    <source>
        <dbReference type="SAM" id="SignalP"/>
    </source>
</evidence>
<name>A0A0J6FEU5_COCPO</name>
<feature type="signal peptide" evidence="2">
    <location>
        <begin position="1"/>
        <end position="22"/>
    </location>
</feature>
<sequence>MSRPIFWAQAQLAPWLTSSGVGMDLSACLVWMRETTAFYAVGEIAAPSLHAFPWSSAGSYSWDCGPGTMVTKTKTQPQSYRSTIPSRGTSSQGPKVRHLAEKKHRSPAPLNYVP</sequence>
<proteinExistence type="predicted"/>
<reference evidence="3 4" key="1">
    <citation type="submission" date="2007-06" db="EMBL/GenBank/DDBJ databases">
        <title>The Genome Sequence of Coccidioides posadasii RMSCC_3488.</title>
        <authorList>
            <consortium name="Coccidioides Genome Resources Consortium"/>
            <consortium name="The Broad Institute Genome Sequencing Platform"/>
            <person name="Henn M.R."/>
            <person name="Sykes S."/>
            <person name="Young S."/>
            <person name="Jaffe D."/>
            <person name="Berlin A."/>
            <person name="Alvarez P."/>
            <person name="Butler J."/>
            <person name="Gnerre S."/>
            <person name="Grabherr M."/>
            <person name="Mauceli E."/>
            <person name="Brockman W."/>
            <person name="Kodira C."/>
            <person name="Alvarado L."/>
            <person name="Zeng Q."/>
            <person name="Crawford M."/>
            <person name="Antoine C."/>
            <person name="Devon K."/>
            <person name="Galgiani J."/>
            <person name="Orsborn K."/>
            <person name="Lewis M.L."/>
            <person name="Nusbaum C."/>
            <person name="Galagan J."/>
            <person name="Birren B."/>
        </authorList>
    </citation>
    <scope>NUCLEOTIDE SEQUENCE [LARGE SCALE GENOMIC DNA]</scope>
    <source>
        <strain evidence="3 4">RMSCC 3488</strain>
    </source>
</reference>
<keyword evidence="2" id="KW-0732">Signal</keyword>
<dbReference type="VEuPathDB" id="FungiDB:CPAG_04118"/>
<protein>
    <submittedName>
        <fullName evidence="3">Uncharacterized protein</fullName>
    </submittedName>
</protein>
<gene>
    <name evidence="3" type="ORF">CPAG_04118</name>
</gene>
<dbReference type="AlphaFoldDB" id="A0A0J6FEU5"/>
<reference evidence="4" key="2">
    <citation type="journal article" date="2009" name="Genome Res.">
        <title>Comparative genomic analyses of the human fungal pathogens Coccidioides and their relatives.</title>
        <authorList>
            <person name="Sharpton T.J."/>
            <person name="Stajich J.E."/>
            <person name="Rounsley S.D."/>
            <person name="Gardner M.J."/>
            <person name="Wortman J.R."/>
            <person name="Jordar V.S."/>
            <person name="Maiti R."/>
            <person name="Kodira C.D."/>
            <person name="Neafsey D.E."/>
            <person name="Zeng Q."/>
            <person name="Hung C.-Y."/>
            <person name="McMahan C."/>
            <person name="Muszewska A."/>
            <person name="Grynberg M."/>
            <person name="Mandel M.A."/>
            <person name="Kellner E.M."/>
            <person name="Barker B.M."/>
            <person name="Galgiani J.N."/>
            <person name="Orbach M.J."/>
            <person name="Kirkland T.N."/>
            <person name="Cole G.T."/>
            <person name="Henn M.R."/>
            <person name="Birren B.W."/>
            <person name="Taylor J.W."/>
        </authorList>
    </citation>
    <scope>NUCLEOTIDE SEQUENCE [LARGE SCALE GENOMIC DNA]</scope>
    <source>
        <strain evidence="4">RMSCC 3488</strain>
    </source>
</reference>
<feature type="chain" id="PRO_5005271119" evidence="2">
    <location>
        <begin position="23"/>
        <end position="114"/>
    </location>
</feature>